<accession>A0AC61PI78</accession>
<gene>
    <name evidence="1" type="ORF">SAMN06297397_0413</name>
</gene>
<comment type="caution">
    <text evidence="1">The sequence shown here is derived from an EMBL/GenBank/DDBJ whole genome shotgun (WGS) entry which is preliminary data.</text>
</comment>
<organism evidence="1 2">
    <name type="scientific">Aristaeella lactis</name>
    <dbReference type="NCBI Taxonomy" id="3046383"/>
    <lineage>
        <taxon>Bacteria</taxon>
        <taxon>Bacillati</taxon>
        <taxon>Bacillota</taxon>
        <taxon>Clostridia</taxon>
        <taxon>Eubacteriales</taxon>
        <taxon>Aristaeellaceae</taxon>
        <taxon>Aristaeella</taxon>
    </lineage>
</organism>
<name>A0AC61PI78_9FIRM</name>
<protein>
    <submittedName>
        <fullName evidence="1">DNA polymerase III, delta subunit</fullName>
    </submittedName>
</protein>
<dbReference type="Proteomes" id="UP000192328">
    <property type="component" value="Unassembled WGS sequence"/>
</dbReference>
<evidence type="ECO:0000313" key="1">
    <source>
        <dbReference type="EMBL" id="SMC37828.1"/>
    </source>
</evidence>
<proteinExistence type="predicted"/>
<dbReference type="EMBL" id="FWXZ01000001">
    <property type="protein sequence ID" value="SMC37828.1"/>
    <property type="molecule type" value="Genomic_DNA"/>
</dbReference>
<evidence type="ECO:0000313" key="2">
    <source>
        <dbReference type="Proteomes" id="UP000192328"/>
    </source>
</evidence>
<keyword evidence="2" id="KW-1185">Reference proteome</keyword>
<sequence>MDRKDFTRALSQHSLPQVLLFEGDEEHLKQDALAELRRAVLPEGMETLNETVLSDPSVDQLIADTETQPFMADKRLVIVRDFPALLGRAEADERLISYLPSVPETAILLFYCTGKPDGRKKLYSAIKKHGGIITFASLRGAELTRFVTDTFKQDGKECDDRTAEYLIFTVGSDTGLLVSEIHKISSYAEGRSSVLADDISLLATPSTECTVFQMVDAVVTGQRTRAFTLLRNLLLSGTDRMAILAMLLRQYRLLQHIKIMQYEKKGGDYIRNALGVPPFAVDQYLRQASSYTGGLVKKAVQICFDTEYAVKSGRILPDGALETVVIRLLNLRTQD</sequence>
<reference evidence="1" key="1">
    <citation type="submission" date="2017-04" db="EMBL/GenBank/DDBJ databases">
        <authorList>
            <person name="Varghese N."/>
            <person name="Submissions S."/>
        </authorList>
    </citation>
    <scope>NUCLEOTIDE SEQUENCE</scope>
    <source>
        <strain evidence="1">WTE2008</strain>
    </source>
</reference>